<dbReference type="Proteomes" id="UP000271974">
    <property type="component" value="Unassembled WGS sequence"/>
</dbReference>
<dbReference type="AlphaFoldDB" id="A0A433TKV8"/>
<evidence type="ECO:0000313" key="4">
    <source>
        <dbReference type="Proteomes" id="UP000271974"/>
    </source>
</evidence>
<accession>A0A433TKV8</accession>
<feature type="coiled-coil region" evidence="1">
    <location>
        <begin position="74"/>
        <end position="101"/>
    </location>
</feature>
<protein>
    <submittedName>
        <fullName evidence="3">Uncharacterized protein</fullName>
    </submittedName>
</protein>
<dbReference type="EMBL" id="RQTK01000296">
    <property type="protein sequence ID" value="RUS82237.1"/>
    <property type="molecule type" value="Genomic_DNA"/>
</dbReference>
<keyword evidence="4" id="KW-1185">Reference proteome</keyword>
<organism evidence="3 4">
    <name type="scientific">Elysia chlorotica</name>
    <name type="common">Eastern emerald elysia</name>
    <name type="synonym">Sea slug</name>
    <dbReference type="NCBI Taxonomy" id="188477"/>
    <lineage>
        <taxon>Eukaryota</taxon>
        <taxon>Metazoa</taxon>
        <taxon>Spiralia</taxon>
        <taxon>Lophotrochozoa</taxon>
        <taxon>Mollusca</taxon>
        <taxon>Gastropoda</taxon>
        <taxon>Heterobranchia</taxon>
        <taxon>Euthyneura</taxon>
        <taxon>Panpulmonata</taxon>
        <taxon>Sacoglossa</taxon>
        <taxon>Placobranchoidea</taxon>
        <taxon>Plakobranchidae</taxon>
        <taxon>Elysia</taxon>
    </lineage>
</organism>
<feature type="region of interest" description="Disordered" evidence="2">
    <location>
        <begin position="649"/>
        <end position="685"/>
    </location>
</feature>
<name>A0A433TKV8_ELYCH</name>
<gene>
    <name evidence="3" type="ORF">EGW08_010013</name>
</gene>
<evidence type="ECO:0000313" key="3">
    <source>
        <dbReference type="EMBL" id="RUS82237.1"/>
    </source>
</evidence>
<comment type="caution">
    <text evidence="3">The sequence shown here is derived from an EMBL/GenBank/DDBJ whole genome shotgun (WGS) entry which is preliminary data.</text>
</comment>
<sequence length="787" mass="89707">YNIDLTDVFTCNQKVEIESSATSCFKPFLEREMNRKLDLIGAYNRPRTLGPIMTSVKGEQLGVTSSQKHSDKEFKTLQAENAKLKKQCNELNATLKQLTQETSHEKFDERRVNLLKLQIIQLEKQVCILNEALGGRHEAIMEVENTMAWLADKLRSFIAADIKGPMVPIARSDLMAFVESSESARIKLFKAIEGSAKESVGKDLLFLNPFLGGHYKQGENITLLDISLNRMDYLNLRHVAQLESKLSNIYKDLIRVLEQIEYSAVDPIFVKRRRSGQSDRFKTTVLKTCISLKDVADDLMSLSLLCPSAPWPALKRPLSQDVSLERVKLNIPPGLSRQKQEEINHIIESSIGVCNHRNHLLEKENAVLKEELNFHRATHDLQVQYTKSLFEAVGKGYDEFEKSAREIVVKPIKNMLDAYRELKESASEQALRDFLVIIKENEEQLSSVENMFEKEDLEKEESDLSAFSKFELDFTSKLEALAEKCQKERNKAIKSRKDVAQEQSRKDLELQQMIQDLEFKYEKQWNPVKPFNFSPETQAMLNVEEFNEVQSDLNDANLGIDNSKSSSDRNHRDEPLVLRSYLYSDNARSYNSPEMGACSTPVSFQNNKGKDSTDHPDALSKRAKKLTRKKKWEPEQEWVCDFSGLNDRSATTSTDRSYTHRPQTGLDKKPKDHFTPALSSPNISNNPAASCDEIISNVDTCKTEVNKIKKNPYTYKPNLSVAKHTLNLRRAGSLSGLNPVDLGGDQDESQMKETIRNNPRSDGPEICPQSVKPKQKSATFQKRNSWR</sequence>
<proteinExistence type="predicted"/>
<dbReference type="OrthoDB" id="10256523at2759"/>
<feature type="compositionally biased region" description="Low complexity" evidence="2">
    <location>
        <begin position="676"/>
        <end position="685"/>
    </location>
</feature>
<feature type="compositionally biased region" description="Polar residues" evidence="2">
    <location>
        <begin position="649"/>
        <end position="662"/>
    </location>
</feature>
<feature type="region of interest" description="Disordered" evidence="2">
    <location>
        <begin position="592"/>
        <end position="628"/>
    </location>
</feature>
<keyword evidence="1" id="KW-0175">Coiled coil</keyword>
<feature type="compositionally biased region" description="Polar residues" evidence="2">
    <location>
        <begin position="776"/>
        <end position="787"/>
    </location>
</feature>
<feature type="non-terminal residue" evidence="3">
    <location>
        <position position="1"/>
    </location>
</feature>
<reference evidence="3 4" key="1">
    <citation type="submission" date="2019-01" db="EMBL/GenBank/DDBJ databases">
        <title>A draft genome assembly of the solar-powered sea slug Elysia chlorotica.</title>
        <authorList>
            <person name="Cai H."/>
            <person name="Li Q."/>
            <person name="Fang X."/>
            <person name="Li J."/>
            <person name="Curtis N.E."/>
            <person name="Altenburger A."/>
            <person name="Shibata T."/>
            <person name="Feng M."/>
            <person name="Maeda T."/>
            <person name="Schwartz J.A."/>
            <person name="Shigenobu S."/>
            <person name="Lundholm N."/>
            <person name="Nishiyama T."/>
            <person name="Yang H."/>
            <person name="Hasebe M."/>
            <person name="Li S."/>
            <person name="Pierce S.K."/>
            <person name="Wang J."/>
        </authorList>
    </citation>
    <scope>NUCLEOTIDE SEQUENCE [LARGE SCALE GENOMIC DNA]</scope>
    <source>
        <strain evidence="3">EC2010</strain>
        <tissue evidence="3">Whole organism of an adult</tissue>
    </source>
</reference>
<dbReference type="STRING" id="188477.A0A433TKV8"/>
<evidence type="ECO:0000256" key="2">
    <source>
        <dbReference type="SAM" id="MobiDB-lite"/>
    </source>
</evidence>
<feature type="region of interest" description="Disordered" evidence="2">
    <location>
        <begin position="733"/>
        <end position="787"/>
    </location>
</feature>
<evidence type="ECO:0000256" key="1">
    <source>
        <dbReference type="SAM" id="Coils"/>
    </source>
</evidence>
<feature type="compositionally biased region" description="Basic and acidic residues" evidence="2">
    <location>
        <begin position="608"/>
        <end position="620"/>
    </location>
</feature>
<feature type="coiled-coil region" evidence="1">
    <location>
        <begin position="438"/>
        <end position="498"/>
    </location>
</feature>